<proteinExistence type="predicted"/>
<dbReference type="EMBL" id="GGEC01056471">
    <property type="protein sequence ID" value="MBX36955.1"/>
    <property type="molecule type" value="Transcribed_RNA"/>
</dbReference>
<sequence>MCTRLVFHMLHVHIFFFHHTKTATPSARSLRLSQHAYYQTNREPSAILIKLPLYTYSLDTITVTRPMVHSSVPPCFFRHSDSYDEKSSDREVIEIQSR</sequence>
<organism evidence="1">
    <name type="scientific">Rhizophora mucronata</name>
    <name type="common">Asiatic mangrove</name>
    <dbReference type="NCBI Taxonomy" id="61149"/>
    <lineage>
        <taxon>Eukaryota</taxon>
        <taxon>Viridiplantae</taxon>
        <taxon>Streptophyta</taxon>
        <taxon>Embryophyta</taxon>
        <taxon>Tracheophyta</taxon>
        <taxon>Spermatophyta</taxon>
        <taxon>Magnoliopsida</taxon>
        <taxon>eudicotyledons</taxon>
        <taxon>Gunneridae</taxon>
        <taxon>Pentapetalae</taxon>
        <taxon>rosids</taxon>
        <taxon>fabids</taxon>
        <taxon>Malpighiales</taxon>
        <taxon>Rhizophoraceae</taxon>
        <taxon>Rhizophora</taxon>
    </lineage>
</organism>
<evidence type="ECO:0000313" key="1">
    <source>
        <dbReference type="EMBL" id="MBX36955.1"/>
    </source>
</evidence>
<name>A0A2P2N3C3_RHIMU</name>
<protein>
    <submittedName>
        <fullName evidence="1">Uncharacterized protein</fullName>
    </submittedName>
</protein>
<dbReference type="AlphaFoldDB" id="A0A2P2N3C3"/>
<accession>A0A2P2N3C3</accession>
<reference evidence="1" key="1">
    <citation type="submission" date="2018-02" db="EMBL/GenBank/DDBJ databases">
        <title>Rhizophora mucronata_Transcriptome.</title>
        <authorList>
            <person name="Meera S.P."/>
            <person name="Sreeshan A."/>
            <person name="Augustine A."/>
        </authorList>
    </citation>
    <scope>NUCLEOTIDE SEQUENCE</scope>
    <source>
        <tissue evidence="1">Leaf</tissue>
    </source>
</reference>